<dbReference type="OrthoDB" id="10068891at2759"/>
<evidence type="ECO:0000256" key="1">
    <source>
        <dbReference type="ARBA" id="ARBA00022741"/>
    </source>
</evidence>
<protein>
    <submittedName>
        <fullName evidence="4">L259 protein</fullName>
    </submittedName>
</protein>
<name>A0A836EYX6_9HYME</name>
<reference evidence="4 5" key="1">
    <citation type="submission" date="2020-02" db="EMBL/GenBank/DDBJ databases">
        <title>Relaxed selection underlies rapid genomic changes in the transitions from sociality to social parasitism in ants.</title>
        <authorList>
            <person name="Bi X."/>
        </authorList>
    </citation>
    <scope>NUCLEOTIDE SEQUENCE [LARGE SCALE GENOMIC DNA]</scope>
    <source>
        <strain evidence="4">BGI-DK2014b</strain>
        <tissue evidence="4">Whole body</tissue>
    </source>
</reference>
<evidence type="ECO:0000313" key="4">
    <source>
        <dbReference type="EMBL" id="KAG5316945.1"/>
    </source>
</evidence>
<dbReference type="EMBL" id="JAANIB010011115">
    <property type="protein sequence ID" value="KAG5316945.1"/>
    <property type="molecule type" value="Genomic_DNA"/>
</dbReference>
<keyword evidence="5" id="KW-1185">Reference proteome</keyword>
<feature type="non-terminal residue" evidence="4">
    <location>
        <position position="134"/>
    </location>
</feature>
<evidence type="ECO:0000259" key="3">
    <source>
        <dbReference type="Pfam" id="PF00005"/>
    </source>
</evidence>
<organism evidence="4 5">
    <name type="scientific">Acromyrmex heyeri</name>
    <dbReference type="NCBI Taxonomy" id="230685"/>
    <lineage>
        <taxon>Eukaryota</taxon>
        <taxon>Metazoa</taxon>
        <taxon>Ecdysozoa</taxon>
        <taxon>Arthropoda</taxon>
        <taxon>Hexapoda</taxon>
        <taxon>Insecta</taxon>
        <taxon>Pterygota</taxon>
        <taxon>Neoptera</taxon>
        <taxon>Endopterygota</taxon>
        <taxon>Hymenoptera</taxon>
        <taxon>Apocrita</taxon>
        <taxon>Aculeata</taxon>
        <taxon>Formicoidea</taxon>
        <taxon>Formicidae</taxon>
        <taxon>Myrmicinae</taxon>
        <taxon>Acromyrmex</taxon>
    </lineage>
</organism>
<feature type="domain" description="ABC transporter" evidence="3">
    <location>
        <begin position="57"/>
        <end position="129"/>
    </location>
</feature>
<dbReference type="InterPro" id="IPR027417">
    <property type="entry name" value="P-loop_NTPase"/>
</dbReference>
<sequence>MTSVERILQYTNLPKEEPITSDNRPSPTWPSQGQLILKDVNMKYHMDDPPVFKVQNKPTVHSYKHYLCFITNDLKLWEVLRQVELNDVTLDHDIFSGGYNFSVGQRQLICLARAILRNNRLLVLDEATANIDSQ</sequence>
<dbReference type="SUPFAM" id="SSF52540">
    <property type="entry name" value="P-loop containing nucleoside triphosphate hydrolases"/>
    <property type="match status" value="1"/>
</dbReference>
<keyword evidence="2" id="KW-0067">ATP-binding</keyword>
<dbReference type="PANTHER" id="PTHR24223">
    <property type="entry name" value="ATP-BINDING CASSETTE SUB-FAMILY C"/>
    <property type="match status" value="1"/>
</dbReference>
<dbReference type="Proteomes" id="UP000670152">
    <property type="component" value="Unassembled WGS sequence"/>
</dbReference>
<accession>A0A836EYX6</accession>
<keyword evidence="1" id="KW-0547">Nucleotide-binding</keyword>
<dbReference type="GO" id="GO:0016887">
    <property type="term" value="F:ATP hydrolysis activity"/>
    <property type="evidence" value="ECO:0007669"/>
    <property type="project" value="InterPro"/>
</dbReference>
<gene>
    <name evidence="4" type="ORF">G6Z77_0012581</name>
</gene>
<dbReference type="GO" id="GO:0005524">
    <property type="term" value="F:ATP binding"/>
    <property type="evidence" value="ECO:0007669"/>
    <property type="project" value="UniProtKB-KW"/>
</dbReference>
<proteinExistence type="predicted"/>
<dbReference type="Gene3D" id="3.40.50.300">
    <property type="entry name" value="P-loop containing nucleotide triphosphate hydrolases"/>
    <property type="match status" value="1"/>
</dbReference>
<dbReference type="GO" id="GO:0042626">
    <property type="term" value="F:ATPase-coupled transmembrane transporter activity"/>
    <property type="evidence" value="ECO:0007669"/>
    <property type="project" value="TreeGrafter"/>
</dbReference>
<feature type="non-terminal residue" evidence="4">
    <location>
        <position position="1"/>
    </location>
</feature>
<evidence type="ECO:0000313" key="5">
    <source>
        <dbReference type="Proteomes" id="UP000670152"/>
    </source>
</evidence>
<dbReference type="Pfam" id="PF00005">
    <property type="entry name" value="ABC_tran"/>
    <property type="match status" value="1"/>
</dbReference>
<dbReference type="InterPro" id="IPR050173">
    <property type="entry name" value="ABC_transporter_C-like"/>
</dbReference>
<evidence type="ECO:0000256" key="2">
    <source>
        <dbReference type="ARBA" id="ARBA00022840"/>
    </source>
</evidence>
<dbReference type="InterPro" id="IPR003439">
    <property type="entry name" value="ABC_transporter-like_ATP-bd"/>
</dbReference>
<dbReference type="AlphaFoldDB" id="A0A836EYX6"/>
<comment type="caution">
    <text evidence="4">The sequence shown here is derived from an EMBL/GenBank/DDBJ whole genome shotgun (WGS) entry which is preliminary data.</text>
</comment>
<dbReference type="GO" id="GO:0016020">
    <property type="term" value="C:membrane"/>
    <property type="evidence" value="ECO:0007669"/>
    <property type="project" value="TreeGrafter"/>
</dbReference>